<reference evidence="2 3" key="1">
    <citation type="journal article" date="2019" name="Int. J. Syst. Evol. Microbiol.">
        <title>The Global Catalogue of Microorganisms (GCM) 10K type strain sequencing project: providing services to taxonomists for standard genome sequencing and annotation.</title>
        <authorList>
            <consortium name="The Broad Institute Genomics Platform"/>
            <consortium name="The Broad Institute Genome Sequencing Center for Infectious Disease"/>
            <person name="Wu L."/>
            <person name="Ma J."/>
        </authorList>
    </citation>
    <scope>NUCLEOTIDE SEQUENCE [LARGE SCALE GENOMIC DNA]</scope>
    <source>
        <strain evidence="2 3">JCM 12149</strain>
    </source>
</reference>
<proteinExistence type="predicted"/>
<keyword evidence="3" id="KW-1185">Reference proteome</keyword>
<dbReference type="InterPro" id="IPR027417">
    <property type="entry name" value="P-loop_NTPase"/>
</dbReference>
<gene>
    <name evidence="2" type="ORF">GCM10008983_01590</name>
</gene>
<name>A0ABN0Z1P5_9BACI</name>
<dbReference type="Pfam" id="PF20720">
    <property type="entry name" value="nSTAND3"/>
    <property type="match status" value="1"/>
</dbReference>
<evidence type="ECO:0000313" key="3">
    <source>
        <dbReference type="Proteomes" id="UP001501459"/>
    </source>
</evidence>
<dbReference type="RefSeq" id="WP_343750534.1">
    <property type="nucleotide sequence ID" value="NZ_BAAADM010000003.1"/>
</dbReference>
<sequence length="756" mass="88018">MSKYNLHRLGWKNFENLCGHIMQNVLGSTYTPFSEGKDGGRDGFFEGSGNLDDENLSLSGKFVFQCKFTSKTDHLITQNDLKQEIPKVKRLVEYNEIDHYIIFTNYKLTAGNHLKIENSFMDIEGLQSCLVLGNDWIEMTLDGNKNLRKLVPRLYGIGDLSEILDERVYQQSLGVVEELKENVSTFVITKSYREAIEAVNHSRFVMLLGQPASGKTAIATNIAMTSIIEDQLTDTFILENPTQFKQHWNPHNPNRLFWFDDVFGATNLDHSLVSEWQRTFPKLRAAINKGAKVIFTSRDYIFNEARNIFKENSFPLLFNSQVVINVEELSLNEKQQILYNHVKSGDLAKKTKGSLKPYLNDLSKRSDFSPELSRRLGNRLFHKKLMIDKKELSQFFSNPSGFFEEVINNLDNDKQAAMILILIHNNQLTSPVREDHLDNVFVDAFNISLSSIKEALDTLKNSLVKLNVVSKHKYWSLYHPSMLDSLHIILSKKEEMLELYVMTVDIDTLVRDTTFKEESDKIFIPYNLWHEVTKRILSANKKLNNHNNITRYLLREATDDYLRWLWESEHTILEALVSEPSYHQFSVIYTYEFAFRLQELGLLKDNWIKSLKIDIQDIAVLDRDLSFMKNKFIMSLIDEETKNEIIDVLISKGTDYFYEEFDHIKSNLDNELKPEEVEEDFENWFFTANYLVDVIEDTSYESIADDFRILVETAENELEDIKEDHSVSDNYISNANEVYDEIEHNMKDDIFSDVDK</sequence>
<dbReference type="SUPFAM" id="SSF52540">
    <property type="entry name" value="P-loop containing nucleoside triphosphate hydrolases"/>
    <property type="match status" value="1"/>
</dbReference>
<protein>
    <recommendedName>
        <fullName evidence="1">Novel STAND NTPase 3 domain-containing protein</fullName>
    </recommendedName>
</protein>
<evidence type="ECO:0000259" key="1">
    <source>
        <dbReference type="Pfam" id="PF20720"/>
    </source>
</evidence>
<feature type="domain" description="Novel STAND NTPase 3" evidence="1">
    <location>
        <begin position="186"/>
        <end position="343"/>
    </location>
</feature>
<organism evidence="2 3">
    <name type="scientific">Lentibacillus halophilus</name>
    <dbReference type="NCBI Taxonomy" id="295065"/>
    <lineage>
        <taxon>Bacteria</taxon>
        <taxon>Bacillati</taxon>
        <taxon>Bacillota</taxon>
        <taxon>Bacilli</taxon>
        <taxon>Bacillales</taxon>
        <taxon>Bacillaceae</taxon>
        <taxon>Lentibacillus</taxon>
    </lineage>
</organism>
<dbReference type="EMBL" id="BAAADM010000003">
    <property type="protein sequence ID" value="GAA0428946.1"/>
    <property type="molecule type" value="Genomic_DNA"/>
</dbReference>
<accession>A0ABN0Z1P5</accession>
<dbReference type="Proteomes" id="UP001501459">
    <property type="component" value="Unassembled WGS sequence"/>
</dbReference>
<comment type="caution">
    <text evidence="2">The sequence shown here is derived from an EMBL/GenBank/DDBJ whole genome shotgun (WGS) entry which is preliminary data.</text>
</comment>
<evidence type="ECO:0000313" key="2">
    <source>
        <dbReference type="EMBL" id="GAA0428946.1"/>
    </source>
</evidence>
<dbReference type="InterPro" id="IPR049050">
    <property type="entry name" value="nSTAND3"/>
</dbReference>